<dbReference type="Gene3D" id="2.170.270.10">
    <property type="entry name" value="SET domain"/>
    <property type="match status" value="1"/>
</dbReference>
<dbReference type="GO" id="GO:0005694">
    <property type="term" value="C:chromosome"/>
    <property type="evidence" value="ECO:0007669"/>
    <property type="project" value="UniProtKB-SubCell"/>
</dbReference>
<dbReference type="PANTHER" id="PTHR46450">
    <property type="entry name" value="INACTIVE HISTONE-LYSINE N-METHYLTRANSFERASE SUVR1-RELATED"/>
    <property type="match status" value="1"/>
</dbReference>
<feature type="domain" description="SET" evidence="4">
    <location>
        <begin position="749"/>
        <end position="883"/>
    </location>
</feature>
<dbReference type="Gramene" id="KVI12361">
    <property type="protein sequence ID" value="KVI12361"/>
    <property type="gene ID" value="Ccrd_009234"/>
</dbReference>
<dbReference type="InterPro" id="IPR018848">
    <property type="entry name" value="WIYLD_domain"/>
</dbReference>
<dbReference type="PANTHER" id="PTHR46450:SF1">
    <property type="entry name" value="INACTIVE HISTONE-LYSINE N-METHYLTRANSFERASE SUVR1-RELATED"/>
    <property type="match status" value="1"/>
</dbReference>
<dbReference type="PROSITE" id="PS50280">
    <property type="entry name" value="SET"/>
    <property type="match status" value="1"/>
</dbReference>
<dbReference type="STRING" id="59895.A0A124SID7"/>
<proteinExistence type="predicted"/>
<dbReference type="InterPro" id="IPR001214">
    <property type="entry name" value="SET_dom"/>
</dbReference>
<dbReference type="GO" id="GO:0008270">
    <property type="term" value="F:zinc ion binding"/>
    <property type="evidence" value="ECO:0007669"/>
    <property type="project" value="InterPro"/>
</dbReference>
<name>A0A124SID7_CYNCS</name>
<dbReference type="EMBL" id="LEKV01000006">
    <property type="protein sequence ID" value="KVI12361.1"/>
    <property type="molecule type" value="Genomic_DNA"/>
</dbReference>
<comment type="subcellular location">
    <subcellularLocation>
        <location evidence="1">Chromosome</location>
    </subcellularLocation>
</comment>
<gene>
    <name evidence="6" type="ORF">Ccrd_009234</name>
</gene>
<organism evidence="6 7">
    <name type="scientific">Cynara cardunculus var. scolymus</name>
    <name type="common">Globe artichoke</name>
    <name type="synonym">Cynara scolymus</name>
    <dbReference type="NCBI Taxonomy" id="59895"/>
    <lineage>
        <taxon>Eukaryota</taxon>
        <taxon>Viridiplantae</taxon>
        <taxon>Streptophyta</taxon>
        <taxon>Embryophyta</taxon>
        <taxon>Tracheophyta</taxon>
        <taxon>Spermatophyta</taxon>
        <taxon>Magnoliopsida</taxon>
        <taxon>eudicotyledons</taxon>
        <taxon>Gunneridae</taxon>
        <taxon>Pentapetalae</taxon>
        <taxon>asterids</taxon>
        <taxon>campanulids</taxon>
        <taxon>Asterales</taxon>
        <taxon>Asteraceae</taxon>
        <taxon>Carduoideae</taxon>
        <taxon>Cardueae</taxon>
        <taxon>Carduinae</taxon>
        <taxon>Cynara</taxon>
    </lineage>
</organism>
<evidence type="ECO:0000313" key="6">
    <source>
        <dbReference type="EMBL" id="KVI12361.1"/>
    </source>
</evidence>
<keyword evidence="2" id="KW-0158">Chromosome</keyword>
<dbReference type="Pfam" id="PF00856">
    <property type="entry name" value="SET"/>
    <property type="match status" value="1"/>
</dbReference>
<dbReference type="GO" id="GO:0005634">
    <property type="term" value="C:nucleus"/>
    <property type="evidence" value="ECO:0007669"/>
    <property type="project" value="InterPro"/>
</dbReference>
<dbReference type="SMART" id="SM00468">
    <property type="entry name" value="PreSET"/>
    <property type="match status" value="1"/>
</dbReference>
<sequence>MEAARDGYRTSSVWWEDVRDAYGEEGEIETQYKSLVERQSACVFENEEPWRPTSARAFASNPQEISQSSSMPNFPVTFSVPYQSSSHTVKLPLSPVRCKILLGVDVMAPNPRVAKAFRAMRGLGIPEEKTKPVLKRLLKIYDKNWELIEEENYRALADAIFDEAEACFSETQIQEEAERPLKRLRLRHQDGQASPSSINPGTNSSETLLKRPKLEVDELLDGQPQLQSTTVTEPVRRNDSQPVSPLNRVRNKGKQPILSNASGRLDGSGVSQSVDIERTHPVVADATHSDSDILSRNPKGKGKEHLSPQSARRENILTSDKPSLAVRFKEPKVEPGIDIMPKQKGLALIKPKDEPLTDDPPRPRFEVPLAVIFPDSLANGDTSTETESNLIREPDFLPLTTESAENEDLNNCVQETLTSGRELINILDESNAKLDIASSSSGEIKLVLSCNPAHGKPKLSVPNVDAVLKIMEDKCLNSYKVLDPNFSVKKLMNDMCECLLNLGSDSTNEPPNARPPTDSSEACADVKDSVSTKGGLEAGMLQMPKLSPPSNGNDNDKQIEQNGFENMESESLVIVVNNHSTPDDTTSFDDANDIAKGQESLIISLVNEVNSECPPSFHYMHRNAVFQNAYVNFSLARIGDDNCCPNCFGDCLTSSTPCLCALQSGGEFAYTTEGLVKEDLIDECIKMNRDPQNRCLLYCKECPLERSKNEEILEPCKGHVERSFIKECWLKCGCNKQCGNRVVQRGIKHKLQVFMTAEGKGWGLRTLEDLPKGAFICEYVGEVLTNMELYNRVSQNSNKNEYAHPVLLDADWGAESELKDEEALCLDATHYGNVARFINHRCFDPNLVEIPVEVENPDRHYYHLAFFTTRKVKAFEELTRDLEKEGEVETKELL</sequence>
<dbReference type="PROSITE" id="PS50867">
    <property type="entry name" value="PRE_SET"/>
    <property type="match status" value="1"/>
</dbReference>
<dbReference type="GO" id="GO:0042054">
    <property type="term" value="F:histone methyltransferase activity"/>
    <property type="evidence" value="ECO:0007669"/>
    <property type="project" value="InterPro"/>
</dbReference>
<comment type="caution">
    <text evidence="6">The sequence shown here is derived from an EMBL/GenBank/DDBJ whole genome shotgun (WGS) entry which is preliminary data.</text>
</comment>
<dbReference type="OMA" id="VFFTHEG"/>
<dbReference type="Pfam" id="PF10440">
    <property type="entry name" value="WIYLD"/>
    <property type="match status" value="1"/>
</dbReference>
<dbReference type="CDD" id="cd10538">
    <property type="entry name" value="SET_SETDB-like"/>
    <property type="match status" value="1"/>
</dbReference>
<dbReference type="Proteomes" id="UP000243975">
    <property type="component" value="Unassembled WGS sequence"/>
</dbReference>
<dbReference type="InterPro" id="IPR025776">
    <property type="entry name" value="SUVR4/1/2"/>
</dbReference>
<reference evidence="6 7" key="1">
    <citation type="journal article" date="2016" name="Sci. Rep.">
        <title>The genome sequence of the outbreeding globe artichoke constructed de novo incorporating a phase-aware low-pass sequencing strategy of F1 progeny.</title>
        <authorList>
            <person name="Scaglione D."/>
            <person name="Reyes-Chin-Wo S."/>
            <person name="Acquadro A."/>
            <person name="Froenicke L."/>
            <person name="Portis E."/>
            <person name="Beitel C."/>
            <person name="Tirone M."/>
            <person name="Mauro R."/>
            <person name="Lo Monaco A."/>
            <person name="Mauromicale G."/>
            <person name="Faccioli P."/>
            <person name="Cattivelli L."/>
            <person name="Rieseberg L."/>
            <person name="Michelmore R."/>
            <person name="Lanteri S."/>
        </authorList>
    </citation>
    <scope>NUCLEOTIDE SEQUENCE [LARGE SCALE GENOMIC DNA]</scope>
    <source>
        <strain evidence="6">2C</strain>
    </source>
</reference>
<protein>
    <submittedName>
        <fullName evidence="6">Histone-lysine N-methyltransferase SUVR1/2/4</fullName>
    </submittedName>
</protein>
<dbReference type="SMART" id="SM00317">
    <property type="entry name" value="SET"/>
    <property type="match status" value="1"/>
</dbReference>
<accession>A0A124SID7</accession>
<evidence type="ECO:0000256" key="1">
    <source>
        <dbReference type="ARBA" id="ARBA00004286"/>
    </source>
</evidence>
<feature type="region of interest" description="Disordered" evidence="3">
    <location>
        <begin position="506"/>
        <end position="559"/>
    </location>
</feature>
<evidence type="ECO:0000259" key="4">
    <source>
        <dbReference type="PROSITE" id="PS50280"/>
    </source>
</evidence>
<feature type="region of interest" description="Disordered" evidence="3">
    <location>
        <begin position="216"/>
        <end position="271"/>
    </location>
</feature>
<feature type="compositionally biased region" description="Basic and acidic residues" evidence="3">
    <location>
        <begin position="301"/>
        <end position="315"/>
    </location>
</feature>
<feature type="region of interest" description="Disordered" evidence="3">
    <location>
        <begin position="284"/>
        <end position="317"/>
    </location>
</feature>
<evidence type="ECO:0000256" key="2">
    <source>
        <dbReference type="ARBA" id="ARBA00022454"/>
    </source>
</evidence>
<dbReference type="PROSITE" id="PS51580">
    <property type="entry name" value="SAM_MT43_3"/>
    <property type="match status" value="1"/>
</dbReference>
<dbReference type="InterPro" id="IPR046341">
    <property type="entry name" value="SET_dom_sf"/>
</dbReference>
<dbReference type="SUPFAM" id="SSF82199">
    <property type="entry name" value="SET domain"/>
    <property type="match status" value="1"/>
</dbReference>
<evidence type="ECO:0000313" key="7">
    <source>
        <dbReference type="Proteomes" id="UP000243975"/>
    </source>
</evidence>
<dbReference type="Pfam" id="PF05033">
    <property type="entry name" value="Pre-SET"/>
    <property type="match status" value="1"/>
</dbReference>
<keyword evidence="7" id="KW-1185">Reference proteome</keyword>
<dbReference type="InterPro" id="IPR043017">
    <property type="entry name" value="WIYLD_dom_sf"/>
</dbReference>
<dbReference type="InterPro" id="IPR007728">
    <property type="entry name" value="Pre-SET_dom"/>
</dbReference>
<evidence type="ECO:0000256" key="3">
    <source>
        <dbReference type="SAM" id="MobiDB-lite"/>
    </source>
</evidence>
<dbReference type="AlphaFoldDB" id="A0A124SID7"/>
<evidence type="ECO:0000259" key="5">
    <source>
        <dbReference type="PROSITE" id="PS50867"/>
    </source>
</evidence>
<feature type="domain" description="Pre-SET" evidence="5">
    <location>
        <begin position="650"/>
        <end position="746"/>
    </location>
</feature>
<dbReference type="Gene3D" id="1.10.8.850">
    <property type="entry name" value="Histone-lysine N methyltransferase , C-terminal domain-like"/>
    <property type="match status" value="1"/>
</dbReference>